<keyword evidence="13" id="KW-1185">Reference proteome</keyword>
<dbReference type="InterPro" id="IPR023801">
    <property type="entry name" value="His_deacetylse_dom"/>
</dbReference>
<evidence type="ECO:0000256" key="2">
    <source>
        <dbReference type="ARBA" id="ARBA00007738"/>
    </source>
</evidence>
<evidence type="ECO:0000259" key="10">
    <source>
        <dbReference type="Pfam" id="PF00850"/>
    </source>
</evidence>
<dbReference type="InterPro" id="IPR000286">
    <property type="entry name" value="HDACs"/>
</dbReference>
<organism evidence="12 13">
    <name type="scientific">Thelephora terrestris</name>
    <dbReference type="NCBI Taxonomy" id="56493"/>
    <lineage>
        <taxon>Eukaryota</taxon>
        <taxon>Fungi</taxon>
        <taxon>Dikarya</taxon>
        <taxon>Basidiomycota</taxon>
        <taxon>Agaricomycotina</taxon>
        <taxon>Agaricomycetes</taxon>
        <taxon>Thelephorales</taxon>
        <taxon>Thelephoraceae</taxon>
        <taxon>Thelephora</taxon>
    </lineage>
</organism>
<dbReference type="Pfam" id="PF09757">
    <property type="entry name" value="Arb2-like"/>
    <property type="match status" value="1"/>
</dbReference>
<keyword evidence="7" id="KW-0805">Transcription regulation</keyword>
<name>A0A9P6HTM2_9AGAM</name>
<accession>A0A9P6HTM2</accession>
<dbReference type="InterPro" id="IPR023696">
    <property type="entry name" value="Ureohydrolase_dom_sf"/>
</dbReference>
<dbReference type="InterPro" id="IPR019154">
    <property type="entry name" value="Arb2-like_domain"/>
</dbReference>
<dbReference type="GO" id="GO:0141221">
    <property type="term" value="F:histone deacetylase activity, hydrolytic mechanism"/>
    <property type="evidence" value="ECO:0007669"/>
    <property type="project" value="UniProtKB-EC"/>
</dbReference>
<evidence type="ECO:0000256" key="3">
    <source>
        <dbReference type="ARBA" id="ARBA00012111"/>
    </source>
</evidence>
<evidence type="ECO:0000256" key="6">
    <source>
        <dbReference type="ARBA" id="ARBA00022853"/>
    </source>
</evidence>
<dbReference type="PANTHER" id="PTHR10625:SF5">
    <property type="entry name" value="HISTONE DEACETYLASE"/>
    <property type="match status" value="1"/>
</dbReference>
<keyword evidence="9" id="KW-0539">Nucleus</keyword>
<feature type="domain" description="Histone deacetylase" evidence="10">
    <location>
        <begin position="4"/>
        <end position="277"/>
    </location>
</feature>
<dbReference type="GO" id="GO:0040029">
    <property type="term" value="P:epigenetic regulation of gene expression"/>
    <property type="evidence" value="ECO:0007669"/>
    <property type="project" value="TreeGrafter"/>
</dbReference>
<proteinExistence type="inferred from homology"/>
<dbReference type="AlphaFoldDB" id="A0A9P6HTM2"/>
<protein>
    <recommendedName>
        <fullName evidence="3">histone deacetylase</fullName>
        <ecNumber evidence="3">3.5.1.98</ecNumber>
    </recommendedName>
</protein>
<dbReference type="Pfam" id="PF00850">
    <property type="entry name" value="Hist_deacetyl"/>
    <property type="match status" value="1"/>
</dbReference>
<evidence type="ECO:0000256" key="1">
    <source>
        <dbReference type="ARBA" id="ARBA00004123"/>
    </source>
</evidence>
<dbReference type="PRINTS" id="PR01270">
    <property type="entry name" value="HDASUPER"/>
</dbReference>
<dbReference type="PANTHER" id="PTHR10625">
    <property type="entry name" value="HISTONE DEACETYLASE HDAC1-RELATED"/>
    <property type="match status" value="1"/>
</dbReference>
<gene>
    <name evidence="12" type="ORF">BJ322DRAFT_114657</name>
</gene>
<dbReference type="OrthoDB" id="424012at2759"/>
<dbReference type="EC" id="3.5.1.98" evidence="3"/>
<keyword evidence="6" id="KW-0156">Chromatin regulator</keyword>
<keyword evidence="4" id="KW-0678">Repressor</keyword>
<keyword evidence="5" id="KW-0378">Hydrolase</keyword>
<evidence type="ECO:0000313" key="13">
    <source>
        <dbReference type="Proteomes" id="UP000736335"/>
    </source>
</evidence>
<dbReference type="Proteomes" id="UP000736335">
    <property type="component" value="Unassembled WGS sequence"/>
</dbReference>
<dbReference type="GO" id="GO:0000118">
    <property type="term" value="C:histone deacetylase complex"/>
    <property type="evidence" value="ECO:0007669"/>
    <property type="project" value="TreeGrafter"/>
</dbReference>
<dbReference type="SUPFAM" id="SSF52768">
    <property type="entry name" value="Arginase/deacetylase"/>
    <property type="match status" value="1"/>
</dbReference>
<sequence>MKKIPCQPATQEDILTVHSADHWDKVMSYSLMTDEDIEHSEVFYGEKSLYVCRETPMAARFSCGGVLEAGRAIARGEVKKAFAIVRPPGHHAEPLDAMGFCFFNNVAVATKVLQATTQFKRILILDWDVHHGNGTQLAFLDDPSVLYISIHRYDQGRFYPSGKFGNMKSRGEGAGFGYSVNVPWPSKGMGDAEYLWAFQKIVMPIAMEFSPDLVIISAGFDAAEGDELGECNVTPTGYAHMTAMLCTLAEGRVLVALEGGYNLKSIASSAVAVTETLLGRPPPSINSLSVSEYGTETVWLVAREQSSFWKSIDVDSCQPRPGPRQQPPSLEEQLKLHRQAFVYSEEKLASLPLLPDTARLFTGQVASTQDFETNDVAVFFLHEFGKFSTAPEQTIFNVHEELTRLTRASSAVINWARKAGYSLIDVNISPTGPVTRREERTCVTNLLTYIWDNYLSILNAKHIIIIAQDAATYKVMDLLDARSASVMDVNPTIIQLVDGLEFPVLPRNPSAGDPLNVWYIKHSRIFVPAHRVVPVMTTKDYGSILMVDGASPGSTGLLLGSLSGIQKLVTKEIEDARSEE</sequence>
<evidence type="ECO:0000256" key="5">
    <source>
        <dbReference type="ARBA" id="ARBA00022801"/>
    </source>
</evidence>
<feature type="domain" description="Arb2-like" evidence="11">
    <location>
        <begin position="340"/>
        <end position="530"/>
    </location>
</feature>
<reference evidence="12" key="2">
    <citation type="submission" date="2020-11" db="EMBL/GenBank/DDBJ databases">
        <authorList>
            <consortium name="DOE Joint Genome Institute"/>
            <person name="Kuo A."/>
            <person name="Miyauchi S."/>
            <person name="Kiss E."/>
            <person name="Drula E."/>
            <person name="Kohler A."/>
            <person name="Sanchez-Garcia M."/>
            <person name="Andreopoulos B."/>
            <person name="Barry K.W."/>
            <person name="Bonito G."/>
            <person name="Buee M."/>
            <person name="Carver A."/>
            <person name="Chen C."/>
            <person name="Cichocki N."/>
            <person name="Clum A."/>
            <person name="Culley D."/>
            <person name="Crous P.W."/>
            <person name="Fauchery L."/>
            <person name="Girlanda M."/>
            <person name="Hayes R."/>
            <person name="Keri Z."/>
            <person name="Labutti K."/>
            <person name="Lipzen A."/>
            <person name="Lombard V."/>
            <person name="Magnuson J."/>
            <person name="Maillard F."/>
            <person name="Morin E."/>
            <person name="Murat C."/>
            <person name="Nolan M."/>
            <person name="Ohm R."/>
            <person name="Pangilinan J."/>
            <person name="Pereira M."/>
            <person name="Perotto S."/>
            <person name="Peter M."/>
            <person name="Riley R."/>
            <person name="Sitrit Y."/>
            <person name="Stielow B."/>
            <person name="Szollosi G."/>
            <person name="Zifcakova L."/>
            <person name="Stursova M."/>
            <person name="Spatafora J.W."/>
            <person name="Tedersoo L."/>
            <person name="Vaario L.-M."/>
            <person name="Yamada A."/>
            <person name="Yan M."/>
            <person name="Wang P."/>
            <person name="Xu J."/>
            <person name="Bruns T."/>
            <person name="Baldrian P."/>
            <person name="Vilgalys R."/>
            <person name="Henrissat B."/>
            <person name="Grigoriev I.V."/>
            <person name="Hibbett D."/>
            <person name="Nagy L.G."/>
            <person name="Martin F.M."/>
        </authorList>
    </citation>
    <scope>NUCLEOTIDE SEQUENCE</scope>
    <source>
        <strain evidence="12">UH-Tt-Lm1</strain>
    </source>
</reference>
<comment type="subcellular location">
    <subcellularLocation>
        <location evidence="1">Nucleus</location>
    </subcellularLocation>
</comment>
<evidence type="ECO:0000259" key="11">
    <source>
        <dbReference type="Pfam" id="PF09757"/>
    </source>
</evidence>
<comment type="caution">
    <text evidence="12">The sequence shown here is derived from an EMBL/GenBank/DDBJ whole genome shotgun (WGS) entry which is preliminary data.</text>
</comment>
<dbReference type="InterPro" id="IPR037138">
    <property type="entry name" value="His_deacetylse_dom_sf"/>
</dbReference>
<evidence type="ECO:0000256" key="8">
    <source>
        <dbReference type="ARBA" id="ARBA00023163"/>
    </source>
</evidence>
<evidence type="ECO:0000256" key="7">
    <source>
        <dbReference type="ARBA" id="ARBA00023015"/>
    </source>
</evidence>
<evidence type="ECO:0000256" key="4">
    <source>
        <dbReference type="ARBA" id="ARBA00022491"/>
    </source>
</evidence>
<comment type="similarity">
    <text evidence="2">Belongs to the histone deacetylase family. HD type 2 subfamily.</text>
</comment>
<evidence type="ECO:0000256" key="9">
    <source>
        <dbReference type="ARBA" id="ARBA00023242"/>
    </source>
</evidence>
<dbReference type="Gene3D" id="3.40.800.20">
    <property type="entry name" value="Histone deacetylase domain"/>
    <property type="match status" value="1"/>
</dbReference>
<dbReference type="EMBL" id="WIUZ02000001">
    <property type="protein sequence ID" value="KAF9793272.1"/>
    <property type="molecule type" value="Genomic_DNA"/>
</dbReference>
<reference evidence="12" key="1">
    <citation type="journal article" date="2020" name="Nat. Commun.">
        <title>Large-scale genome sequencing of mycorrhizal fungi provides insights into the early evolution of symbiotic traits.</title>
        <authorList>
            <person name="Miyauchi S."/>
            <person name="Kiss E."/>
            <person name="Kuo A."/>
            <person name="Drula E."/>
            <person name="Kohler A."/>
            <person name="Sanchez-Garcia M."/>
            <person name="Morin E."/>
            <person name="Andreopoulos B."/>
            <person name="Barry K.W."/>
            <person name="Bonito G."/>
            <person name="Buee M."/>
            <person name="Carver A."/>
            <person name="Chen C."/>
            <person name="Cichocki N."/>
            <person name="Clum A."/>
            <person name="Culley D."/>
            <person name="Crous P.W."/>
            <person name="Fauchery L."/>
            <person name="Girlanda M."/>
            <person name="Hayes R.D."/>
            <person name="Keri Z."/>
            <person name="LaButti K."/>
            <person name="Lipzen A."/>
            <person name="Lombard V."/>
            <person name="Magnuson J."/>
            <person name="Maillard F."/>
            <person name="Murat C."/>
            <person name="Nolan M."/>
            <person name="Ohm R.A."/>
            <person name="Pangilinan J."/>
            <person name="Pereira M.F."/>
            <person name="Perotto S."/>
            <person name="Peter M."/>
            <person name="Pfister S."/>
            <person name="Riley R."/>
            <person name="Sitrit Y."/>
            <person name="Stielow J.B."/>
            <person name="Szollosi G."/>
            <person name="Zifcakova L."/>
            <person name="Stursova M."/>
            <person name="Spatafora J.W."/>
            <person name="Tedersoo L."/>
            <person name="Vaario L.M."/>
            <person name="Yamada A."/>
            <person name="Yan M."/>
            <person name="Wang P."/>
            <person name="Xu J."/>
            <person name="Bruns T."/>
            <person name="Baldrian P."/>
            <person name="Vilgalys R."/>
            <person name="Dunand C."/>
            <person name="Henrissat B."/>
            <person name="Grigoriev I.V."/>
            <person name="Hibbett D."/>
            <person name="Nagy L.G."/>
            <person name="Martin F.M."/>
        </authorList>
    </citation>
    <scope>NUCLEOTIDE SEQUENCE</scope>
    <source>
        <strain evidence="12">UH-Tt-Lm1</strain>
    </source>
</reference>
<keyword evidence="8" id="KW-0804">Transcription</keyword>
<evidence type="ECO:0000313" key="12">
    <source>
        <dbReference type="EMBL" id="KAF9793272.1"/>
    </source>
</evidence>